<dbReference type="Proteomes" id="UP000178606">
    <property type="component" value="Unassembled WGS sequence"/>
</dbReference>
<name>A0A1F6CDC4_HANXR</name>
<accession>A0A1F6CDC4</accession>
<dbReference type="AlphaFoldDB" id="A0A1F6CDC4"/>
<comment type="caution">
    <text evidence="1">The sequence shown here is derived from an EMBL/GenBank/DDBJ whole genome shotgun (WGS) entry which is preliminary data.</text>
</comment>
<dbReference type="EMBL" id="MFKF01000268">
    <property type="protein sequence ID" value="OGG47208.1"/>
    <property type="molecule type" value="Genomic_DNA"/>
</dbReference>
<proteinExistence type="predicted"/>
<evidence type="ECO:0000313" key="2">
    <source>
        <dbReference type="Proteomes" id="UP000178606"/>
    </source>
</evidence>
<evidence type="ECO:0000313" key="1">
    <source>
        <dbReference type="EMBL" id="OGG47208.1"/>
    </source>
</evidence>
<organism evidence="1 2">
    <name type="scientific">Handelsmanbacteria sp. (strain RIFCSPLOWO2_12_FULL_64_10)</name>
    <dbReference type="NCBI Taxonomy" id="1817868"/>
    <lineage>
        <taxon>Bacteria</taxon>
        <taxon>Candidatus Handelsmaniibacteriota</taxon>
    </lineage>
</organism>
<gene>
    <name evidence="1" type="ORF">A3F84_14660</name>
</gene>
<reference evidence="1 2" key="1">
    <citation type="journal article" date="2016" name="Nat. Commun.">
        <title>Thousands of microbial genomes shed light on interconnected biogeochemical processes in an aquifer system.</title>
        <authorList>
            <person name="Anantharaman K."/>
            <person name="Brown C.T."/>
            <person name="Hug L.A."/>
            <person name="Sharon I."/>
            <person name="Castelle C.J."/>
            <person name="Probst A.J."/>
            <person name="Thomas B.C."/>
            <person name="Singh A."/>
            <person name="Wilkins M.J."/>
            <person name="Karaoz U."/>
            <person name="Brodie E.L."/>
            <person name="Williams K.H."/>
            <person name="Hubbard S.S."/>
            <person name="Banfield J.F."/>
        </authorList>
    </citation>
    <scope>NUCLEOTIDE SEQUENCE [LARGE SCALE GENOMIC DNA]</scope>
    <source>
        <strain evidence="2">RIFCSPLOWO2_12_FULL_64_10</strain>
    </source>
</reference>
<sequence length="85" mass="9215">MTHALRQKVKVQPGGVIEIRSPELTPGVTAEVIVLMETGEGEPARMARVRELAELFKTTQALPQAQAISEDEIAAEIAAYRASRS</sequence>
<protein>
    <submittedName>
        <fullName evidence="1">Uncharacterized protein</fullName>
    </submittedName>
</protein>